<proteinExistence type="predicted"/>
<name>A0A2K1J8G5_PHYPA</name>
<dbReference type="InParanoid" id="A0A2K1J8G5"/>
<gene>
    <name evidence="1" type="ORF">PHYPA_020918</name>
</gene>
<reference evidence="1 3" key="2">
    <citation type="journal article" date="2018" name="Plant J.">
        <title>The Physcomitrella patens chromosome-scale assembly reveals moss genome structure and evolution.</title>
        <authorList>
            <person name="Lang D."/>
            <person name="Ullrich K.K."/>
            <person name="Murat F."/>
            <person name="Fuchs J."/>
            <person name="Jenkins J."/>
            <person name="Haas F.B."/>
            <person name="Piednoel M."/>
            <person name="Gundlach H."/>
            <person name="Van Bel M."/>
            <person name="Meyberg R."/>
            <person name="Vives C."/>
            <person name="Morata J."/>
            <person name="Symeonidi A."/>
            <person name="Hiss M."/>
            <person name="Muchero W."/>
            <person name="Kamisugi Y."/>
            <person name="Saleh O."/>
            <person name="Blanc G."/>
            <person name="Decker E.L."/>
            <person name="van Gessel N."/>
            <person name="Grimwood J."/>
            <person name="Hayes R.D."/>
            <person name="Graham S.W."/>
            <person name="Gunter L.E."/>
            <person name="McDaniel S.F."/>
            <person name="Hoernstein S.N.W."/>
            <person name="Larsson A."/>
            <person name="Li F.W."/>
            <person name="Perroud P.F."/>
            <person name="Phillips J."/>
            <person name="Ranjan P."/>
            <person name="Rokshar D.S."/>
            <person name="Rothfels C.J."/>
            <person name="Schneider L."/>
            <person name="Shu S."/>
            <person name="Stevenson D.W."/>
            <person name="Thummler F."/>
            <person name="Tillich M."/>
            <person name="Villarreal Aguilar J.C."/>
            <person name="Widiez T."/>
            <person name="Wong G.K."/>
            <person name="Wymore A."/>
            <person name="Zhang Y."/>
            <person name="Zimmer A.D."/>
            <person name="Quatrano R.S."/>
            <person name="Mayer K.F.X."/>
            <person name="Goodstein D."/>
            <person name="Casacuberta J.M."/>
            <person name="Vandepoele K."/>
            <person name="Reski R."/>
            <person name="Cuming A.C."/>
            <person name="Tuskan G.A."/>
            <person name="Maumus F."/>
            <person name="Salse J."/>
            <person name="Schmutz J."/>
            <person name="Rensing S.A."/>
        </authorList>
    </citation>
    <scope>NUCLEOTIDE SEQUENCE [LARGE SCALE GENOMIC DNA]</scope>
    <source>
        <strain evidence="2 3">cv. Gransden 2004</strain>
    </source>
</reference>
<reference evidence="1 3" key="1">
    <citation type="journal article" date="2008" name="Science">
        <title>The Physcomitrella genome reveals evolutionary insights into the conquest of land by plants.</title>
        <authorList>
            <person name="Rensing S."/>
            <person name="Lang D."/>
            <person name="Zimmer A."/>
            <person name="Terry A."/>
            <person name="Salamov A."/>
            <person name="Shapiro H."/>
            <person name="Nishiyama T."/>
            <person name="Perroud P.-F."/>
            <person name="Lindquist E."/>
            <person name="Kamisugi Y."/>
            <person name="Tanahashi T."/>
            <person name="Sakakibara K."/>
            <person name="Fujita T."/>
            <person name="Oishi K."/>
            <person name="Shin-I T."/>
            <person name="Kuroki Y."/>
            <person name="Toyoda A."/>
            <person name="Suzuki Y."/>
            <person name="Hashimoto A."/>
            <person name="Yamaguchi K."/>
            <person name="Sugano A."/>
            <person name="Kohara Y."/>
            <person name="Fujiyama A."/>
            <person name="Anterola A."/>
            <person name="Aoki S."/>
            <person name="Ashton N."/>
            <person name="Barbazuk W.B."/>
            <person name="Barker E."/>
            <person name="Bennetzen J."/>
            <person name="Bezanilla M."/>
            <person name="Blankenship R."/>
            <person name="Cho S.H."/>
            <person name="Dutcher S."/>
            <person name="Estelle M."/>
            <person name="Fawcett J.A."/>
            <person name="Gundlach H."/>
            <person name="Hanada K."/>
            <person name="Heyl A."/>
            <person name="Hicks K.A."/>
            <person name="Hugh J."/>
            <person name="Lohr M."/>
            <person name="Mayer K."/>
            <person name="Melkozernov A."/>
            <person name="Murata T."/>
            <person name="Nelson D."/>
            <person name="Pils B."/>
            <person name="Prigge M."/>
            <person name="Reiss B."/>
            <person name="Renner T."/>
            <person name="Rombauts S."/>
            <person name="Rushton P."/>
            <person name="Sanderfoot A."/>
            <person name="Schween G."/>
            <person name="Shiu S.-H."/>
            <person name="Stueber K."/>
            <person name="Theodoulou F.L."/>
            <person name="Tu H."/>
            <person name="Van de Peer Y."/>
            <person name="Verrier P.J."/>
            <person name="Waters E."/>
            <person name="Wood A."/>
            <person name="Yang L."/>
            <person name="Cove D."/>
            <person name="Cuming A."/>
            <person name="Hasebe M."/>
            <person name="Lucas S."/>
            <person name="Mishler D.B."/>
            <person name="Reski R."/>
            <person name="Grigoriev I."/>
            <person name="Quatrano R.S."/>
            <person name="Boore J.L."/>
        </authorList>
    </citation>
    <scope>NUCLEOTIDE SEQUENCE [LARGE SCALE GENOMIC DNA]</scope>
    <source>
        <strain evidence="2 3">cv. Gransden 2004</strain>
    </source>
</reference>
<accession>A0A2K1J8G5</accession>
<dbReference type="AlphaFoldDB" id="A0A2K1J8G5"/>
<evidence type="ECO:0000313" key="3">
    <source>
        <dbReference type="Proteomes" id="UP000006727"/>
    </source>
</evidence>
<dbReference type="EMBL" id="ABEU02000016">
    <property type="protein sequence ID" value="PNR37809.1"/>
    <property type="molecule type" value="Genomic_DNA"/>
</dbReference>
<protein>
    <submittedName>
        <fullName evidence="1 2">Uncharacterized protein</fullName>
    </submittedName>
</protein>
<sequence length="70" mass="7708">MSETKLSMSVTQRSVCVLCNVVCSNQLTLTSREVSQSKIGQAVVETNHYAAPQAQYVTLHRIPVLDSSIR</sequence>
<dbReference type="Proteomes" id="UP000006727">
    <property type="component" value="Chromosome 16"/>
</dbReference>
<keyword evidence="3" id="KW-1185">Reference proteome</keyword>
<dbReference type="Gramene" id="Pp3c16_13240V3.1">
    <property type="protein sequence ID" value="PAC:32984861.CDS.1"/>
    <property type="gene ID" value="Pp3c16_13240"/>
</dbReference>
<evidence type="ECO:0000313" key="2">
    <source>
        <dbReference type="EnsemblPlants" id="PAC:32984861.CDS.1"/>
    </source>
</evidence>
<organism evidence="1">
    <name type="scientific">Physcomitrium patens</name>
    <name type="common">Spreading-leaved earth moss</name>
    <name type="synonym">Physcomitrella patens</name>
    <dbReference type="NCBI Taxonomy" id="3218"/>
    <lineage>
        <taxon>Eukaryota</taxon>
        <taxon>Viridiplantae</taxon>
        <taxon>Streptophyta</taxon>
        <taxon>Embryophyta</taxon>
        <taxon>Bryophyta</taxon>
        <taxon>Bryophytina</taxon>
        <taxon>Bryopsida</taxon>
        <taxon>Funariidae</taxon>
        <taxon>Funariales</taxon>
        <taxon>Funariaceae</taxon>
        <taxon>Physcomitrium</taxon>
    </lineage>
</organism>
<dbReference type="EnsemblPlants" id="Pp3c16_13240V3.1">
    <property type="protein sequence ID" value="PAC:32984861.CDS.1"/>
    <property type="gene ID" value="Pp3c16_13240"/>
</dbReference>
<reference evidence="2" key="3">
    <citation type="submission" date="2020-12" db="UniProtKB">
        <authorList>
            <consortium name="EnsemblPlants"/>
        </authorList>
    </citation>
    <scope>IDENTIFICATION</scope>
</reference>
<evidence type="ECO:0000313" key="1">
    <source>
        <dbReference type="EMBL" id="PNR37809.1"/>
    </source>
</evidence>